<proteinExistence type="predicted"/>
<gene>
    <name evidence="1" type="ORF">GCM10007414_39460</name>
</gene>
<dbReference type="EMBL" id="BMDY01000056">
    <property type="protein sequence ID" value="GGB22179.1"/>
    <property type="molecule type" value="Genomic_DNA"/>
</dbReference>
<comment type="caution">
    <text evidence="1">The sequence shown here is derived from an EMBL/GenBank/DDBJ whole genome shotgun (WGS) entry which is preliminary data.</text>
</comment>
<name>A0ABQ1I7Z4_9ALTE</name>
<organism evidence="1 2">
    <name type="scientific">Agarivorans gilvus</name>
    <dbReference type="NCBI Taxonomy" id="680279"/>
    <lineage>
        <taxon>Bacteria</taxon>
        <taxon>Pseudomonadati</taxon>
        <taxon>Pseudomonadota</taxon>
        <taxon>Gammaproteobacteria</taxon>
        <taxon>Alteromonadales</taxon>
        <taxon>Alteromonadaceae</taxon>
        <taxon>Agarivorans</taxon>
    </lineage>
</organism>
<keyword evidence="2" id="KW-1185">Reference proteome</keyword>
<sequence length="98" mass="10872">MSTTDQTNQNFIDLIESAILIARSLKVKGATVERVDATIKRLQNYSNLASSGKLPRISNGEVPEGTGLGLVKSIGEWTEDDEFLDAVFEVEQYYKESM</sequence>
<dbReference type="RefSeq" id="WP_055733297.1">
    <property type="nucleotide sequence ID" value="NZ_BMDY01000056.1"/>
</dbReference>
<protein>
    <submittedName>
        <fullName evidence="1">Uncharacterized protein</fullName>
    </submittedName>
</protein>
<accession>A0ABQ1I7Z4</accession>
<evidence type="ECO:0000313" key="1">
    <source>
        <dbReference type="EMBL" id="GGB22179.1"/>
    </source>
</evidence>
<dbReference type="Proteomes" id="UP000651977">
    <property type="component" value="Unassembled WGS sequence"/>
</dbReference>
<evidence type="ECO:0000313" key="2">
    <source>
        <dbReference type="Proteomes" id="UP000651977"/>
    </source>
</evidence>
<reference evidence="2" key="1">
    <citation type="journal article" date="2019" name="Int. J. Syst. Evol. Microbiol.">
        <title>The Global Catalogue of Microorganisms (GCM) 10K type strain sequencing project: providing services to taxonomists for standard genome sequencing and annotation.</title>
        <authorList>
            <consortium name="The Broad Institute Genomics Platform"/>
            <consortium name="The Broad Institute Genome Sequencing Center for Infectious Disease"/>
            <person name="Wu L."/>
            <person name="Ma J."/>
        </authorList>
    </citation>
    <scope>NUCLEOTIDE SEQUENCE [LARGE SCALE GENOMIC DNA]</scope>
    <source>
        <strain evidence="2">CGMCC 1.10131</strain>
    </source>
</reference>